<dbReference type="Proteomes" id="UP001242480">
    <property type="component" value="Unassembled WGS sequence"/>
</dbReference>
<evidence type="ECO:0000313" key="4">
    <source>
        <dbReference type="Proteomes" id="UP001242480"/>
    </source>
</evidence>
<dbReference type="PROSITE" id="PS01047">
    <property type="entry name" value="HMA_1"/>
    <property type="match status" value="1"/>
</dbReference>
<protein>
    <submittedName>
        <fullName evidence="3">Copper chaperone CopZ</fullName>
    </submittedName>
</protein>
<proteinExistence type="predicted"/>
<dbReference type="Pfam" id="PF00403">
    <property type="entry name" value="HMA"/>
    <property type="match status" value="1"/>
</dbReference>
<evidence type="ECO:0000256" key="1">
    <source>
        <dbReference type="ARBA" id="ARBA00022723"/>
    </source>
</evidence>
<dbReference type="InterPro" id="IPR000428">
    <property type="entry name" value="Cu-bd"/>
</dbReference>
<dbReference type="EMBL" id="JAUSVX010000006">
    <property type="protein sequence ID" value="MDQ0470627.1"/>
    <property type="molecule type" value="Genomic_DNA"/>
</dbReference>
<dbReference type="RefSeq" id="WP_307274742.1">
    <property type="nucleotide sequence ID" value="NZ_JAUSVX010000006.1"/>
</dbReference>
<dbReference type="InterPro" id="IPR036163">
    <property type="entry name" value="HMA_dom_sf"/>
</dbReference>
<dbReference type="PRINTS" id="PR00944">
    <property type="entry name" value="CUEXPORT"/>
</dbReference>
<name>A0ABU0JBV3_9HYPH</name>
<keyword evidence="1" id="KW-0479">Metal-binding</keyword>
<dbReference type="SUPFAM" id="SSF55008">
    <property type="entry name" value="HMA, heavy metal-associated domain"/>
    <property type="match status" value="1"/>
</dbReference>
<keyword evidence="4" id="KW-1185">Reference proteome</keyword>
<feature type="domain" description="HMA" evidence="2">
    <location>
        <begin position="1"/>
        <end position="63"/>
    </location>
</feature>
<gene>
    <name evidence="3" type="ORF">QO011_003646</name>
</gene>
<dbReference type="PROSITE" id="PS50846">
    <property type="entry name" value="HMA_2"/>
    <property type="match status" value="1"/>
</dbReference>
<evidence type="ECO:0000259" key="2">
    <source>
        <dbReference type="PROSITE" id="PS50846"/>
    </source>
</evidence>
<dbReference type="CDD" id="cd00371">
    <property type="entry name" value="HMA"/>
    <property type="match status" value="1"/>
</dbReference>
<dbReference type="Gene3D" id="3.30.70.100">
    <property type="match status" value="1"/>
</dbReference>
<evidence type="ECO:0000313" key="3">
    <source>
        <dbReference type="EMBL" id="MDQ0470627.1"/>
    </source>
</evidence>
<dbReference type="InterPro" id="IPR006121">
    <property type="entry name" value="HMA_dom"/>
</dbReference>
<sequence>MLKLKVPEMSCGHCAATIEKAVRSVDPAARLAIDVGAQTVTVETRAEPAAVREAIRSAGYETEALAA</sequence>
<organism evidence="3 4">
    <name type="scientific">Labrys wisconsinensis</name>
    <dbReference type="NCBI Taxonomy" id="425677"/>
    <lineage>
        <taxon>Bacteria</taxon>
        <taxon>Pseudomonadati</taxon>
        <taxon>Pseudomonadota</taxon>
        <taxon>Alphaproteobacteria</taxon>
        <taxon>Hyphomicrobiales</taxon>
        <taxon>Xanthobacteraceae</taxon>
        <taxon>Labrys</taxon>
    </lineage>
</organism>
<dbReference type="InterPro" id="IPR017969">
    <property type="entry name" value="Heavy-metal-associated_CS"/>
</dbReference>
<accession>A0ABU0JBV3</accession>
<reference evidence="3 4" key="1">
    <citation type="submission" date="2023-07" db="EMBL/GenBank/DDBJ databases">
        <title>Genomic Encyclopedia of Type Strains, Phase IV (KMG-IV): sequencing the most valuable type-strain genomes for metagenomic binning, comparative biology and taxonomic classification.</title>
        <authorList>
            <person name="Goeker M."/>
        </authorList>
    </citation>
    <scope>NUCLEOTIDE SEQUENCE [LARGE SCALE GENOMIC DNA]</scope>
    <source>
        <strain evidence="3 4">DSM 19619</strain>
    </source>
</reference>
<comment type="caution">
    <text evidence="3">The sequence shown here is derived from an EMBL/GenBank/DDBJ whole genome shotgun (WGS) entry which is preliminary data.</text>
</comment>